<dbReference type="EMBL" id="DTHB01000053">
    <property type="protein sequence ID" value="HGB15261.1"/>
    <property type="molecule type" value="Genomic_DNA"/>
</dbReference>
<dbReference type="Pfam" id="PF18297">
    <property type="entry name" value="NFACT-R_2"/>
    <property type="match status" value="1"/>
</dbReference>
<proteinExistence type="predicted"/>
<sequence>MSRPIRALGLFSGGLDSMLACAVLREQGIEVNGVAFVTPFFGAERARKSAARMALPLWEADITDKFLPLIYAPPHGFGRWHNPCLDCRILMLREAGAMMEKLGFDFLFTGEVLGQRPLSQHKGALALVARESGYSDLIIRPLSAKLLPPTKPELLGWVDRQRLLDLSGRSRKRQMALAERYGITDYPSPAGGCLLTDPGYSARLKELLGHTENATRQDLELLKWGRHFRLPGGQKVIVGRTHKENEAIAALAAGSDLICKVKNFPGPTVLVRGKAGDDALEQVAALAAAYSDAPEGTQVTVGCEKNGEEKLINLIAASKEGFKKWLIS</sequence>
<evidence type="ECO:0000259" key="4">
    <source>
        <dbReference type="Pfam" id="PF18297"/>
    </source>
</evidence>
<dbReference type="SUPFAM" id="SSF52402">
    <property type="entry name" value="Adenine nucleotide alpha hydrolases-like"/>
    <property type="match status" value="1"/>
</dbReference>
<name>A0A7C3SJI3_9BACT</name>
<evidence type="ECO:0000259" key="3">
    <source>
        <dbReference type="Pfam" id="PF02568"/>
    </source>
</evidence>
<dbReference type="InterPro" id="IPR014729">
    <property type="entry name" value="Rossmann-like_a/b/a_fold"/>
</dbReference>
<evidence type="ECO:0000313" key="5">
    <source>
        <dbReference type="EMBL" id="HGB15261.1"/>
    </source>
</evidence>
<organism evidence="5">
    <name type="scientific">Desulfobacca acetoxidans</name>
    <dbReference type="NCBI Taxonomy" id="60893"/>
    <lineage>
        <taxon>Bacteria</taxon>
        <taxon>Pseudomonadati</taxon>
        <taxon>Thermodesulfobacteriota</taxon>
        <taxon>Desulfobaccia</taxon>
        <taxon>Desulfobaccales</taxon>
        <taxon>Desulfobaccaceae</taxon>
        <taxon>Desulfobacca</taxon>
    </lineage>
</organism>
<dbReference type="Gene3D" id="3.40.50.620">
    <property type="entry name" value="HUPs"/>
    <property type="match status" value="1"/>
</dbReference>
<keyword evidence="1" id="KW-0547">Nucleotide-binding</keyword>
<keyword evidence="2" id="KW-0067">ATP-binding</keyword>
<dbReference type="GO" id="GO:0004810">
    <property type="term" value="F:CCA tRNA nucleotidyltransferase activity"/>
    <property type="evidence" value="ECO:0007669"/>
    <property type="project" value="InterPro"/>
</dbReference>
<dbReference type="Pfam" id="PF02568">
    <property type="entry name" value="ThiI"/>
    <property type="match status" value="1"/>
</dbReference>
<dbReference type="GO" id="GO:0005524">
    <property type="term" value="F:ATP binding"/>
    <property type="evidence" value="ECO:0007669"/>
    <property type="project" value="UniProtKB-KW"/>
</dbReference>
<evidence type="ECO:0000256" key="2">
    <source>
        <dbReference type="ARBA" id="ARBA00022840"/>
    </source>
</evidence>
<accession>A0A7C3SJI3</accession>
<dbReference type="InterPro" id="IPR059101">
    <property type="entry name" value="NFACT-R_2"/>
</dbReference>
<reference evidence="5" key="1">
    <citation type="journal article" date="2020" name="mSystems">
        <title>Genome- and Community-Level Interaction Insights into Carbon Utilization and Element Cycling Functions of Hydrothermarchaeota in Hydrothermal Sediment.</title>
        <authorList>
            <person name="Zhou Z."/>
            <person name="Liu Y."/>
            <person name="Xu W."/>
            <person name="Pan J."/>
            <person name="Luo Z.H."/>
            <person name="Li M."/>
        </authorList>
    </citation>
    <scope>NUCLEOTIDE SEQUENCE [LARGE SCALE GENOMIC DNA]</scope>
    <source>
        <strain evidence="5">SpSt-776</strain>
    </source>
</reference>
<dbReference type="InterPro" id="IPR020536">
    <property type="entry name" value="ThiI_AANH"/>
</dbReference>
<feature type="domain" description="NFACT protein RNA binding" evidence="4">
    <location>
        <begin position="225"/>
        <end position="325"/>
    </location>
</feature>
<feature type="domain" description="Thil AANH" evidence="3">
    <location>
        <begin position="7"/>
        <end position="142"/>
    </location>
</feature>
<gene>
    <name evidence="5" type="ORF">ENV62_08515</name>
</gene>
<comment type="caution">
    <text evidence="5">The sequence shown here is derived from an EMBL/GenBank/DDBJ whole genome shotgun (WGS) entry which is preliminary data.</text>
</comment>
<protein>
    <submittedName>
        <fullName evidence="5">DUF814 domain-containing protein</fullName>
    </submittedName>
</protein>
<evidence type="ECO:0000256" key="1">
    <source>
        <dbReference type="ARBA" id="ARBA00022741"/>
    </source>
</evidence>
<dbReference type="AlphaFoldDB" id="A0A7C3SJI3"/>